<dbReference type="Gene3D" id="1.10.3720.10">
    <property type="entry name" value="MetI-like"/>
    <property type="match status" value="1"/>
</dbReference>
<dbReference type="Pfam" id="PF00528">
    <property type="entry name" value="BPD_transp_1"/>
    <property type="match status" value="1"/>
</dbReference>
<dbReference type="RefSeq" id="WP_183883071.1">
    <property type="nucleotide sequence ID" value="NZ_JACHCE010000004.1"/>
</dbReference>
<dbReference type="InterPro" id="IPR035906">
    <property type="entry name" value="MetI-like_sf"/>
</dbReference>
<dbReference type="Proteomes" id="UP000537204">
    <property type="component" value="Unassembled WGS sequence"/>
</dbReference>
<dbReference type="GO" id="GO:0015226">
    <property type="term" value="F:carnitine transmembrane transporter activity"/>
    <property type="evidence" value="ECO:0007669"/>
    <property type="project" value="TreeGrafter"/>
</dbReference>
<evidence type="ECO:0000256" key="5">
    <source>
        <dbReference type="ARBA" id="ARBA00022989"/>
    </source>
</evidence>
<dbReference type="FunFam" id="1.10.3720.10:FF:000001">
    <property type="entry name" value="Glycine betaine ABC transporter, permease"/>
    <property type="match status" value="1"/>
</dbReference>
<keyword evidence="4 7" id="KW-0812">Transmembrane</keyword>
<dbReference type="AlphaFoldDB" id="A0A7W8ZNN2"/>
<dbReference type="GO" id="GO:0005275">
    <property type="term" value="F:amine transmembrane transporter activity"/>
    <property type="evidence" value="ECO:0007669"/>
    <property type="project" value="TreeGrafter"/>
</dbReference>
<sequence>MIHIGPYIEEFINWLTSNFGALFNIIKIIVISVVDSVEWVLMFPPFYVIILLVAFLAWKRTGLGVTIFTILGLTLIWAMGYWGQTMATLALILSAAFIALLMGVPMGIWAAKNPLAGKIMRPVLDLMQTMPAFVYLIPAVLFFGLGKVPGAFATIIFAMPPAVRLTTLGISQVPKEIVEATRSFGATPGQLLFKVELPLALPTILAGVNQTIMMALSMVVISAMIAAGGLGEVVLKGITQLKIGLGFEGGIAVVILAIILDRITQSFGNTKKKIAA</sequence>
<keyword evidence="6 7" id="KW-0472">Membrane</keyword>
<feature type="transmembrane region" description="Helical" evidence="7">
    <location>
        <begin position="65"/>
        <end position="83"/>
    </location>
</feature>
<name>A0A7W8ZNN2_9SPHI</name>
<evidence type="ECO:0000256" key="2">
    <source>
        <dbReference type="ARBA" id="ARBA00022448"/>
    </source>
</evidence>
<evidence type="ECO:0000256" key="1">
    <source>
        <dbReference type="ARBA" id="ARBA00004651"/>
    </source>
</evidence>
<evidence type="ECO:0000256" key="4">
    <source>
        <dbReference type="ARBA" id="ARBA00022692"/>
    </source>
</evidence>
<comment type="similarity">
    <text evidence="7">Belongs to the binding-protein-dependent transport system permease family.</text>
</comment>
<dbReference type="GO" id="GO:0015871">
    <property type="term" value="P:choline transport"/>
    <property type="evidence" value="ECO:0007669"/>
    <property type="project" value="TreeGrafter"/>
</dbReference>
<evidence type="ECO:0000313" key="9">
    <source>
        <dbReference type="EMBL" id="MBB5637198.1"/>
    </source>
</evidence>
<dbReference type="GO" id="GO:0043190">
    <property type="term" value="C:ATP-binding cassette (ABC) transporter complex"/>
    <property type="evidence" value="ECO:0007669"/>
    <property type="project" value="TreeGrafter"/>
</dbReference>
<organism evidence="9 10">
    <name type="scientific">Pedobacter cryoconitis</name>
    <dbReference type="NCBI Taxonomy" id="188932"/>
    <lineage>
        <taxon>Bacteria</taxon>
        <taxon>Pseudomonadati</taxon>
        <taxon>Bacteroidota</taxon>
        <taxon>Sphingobacteriia</taxon>
        <taxon>Sphingobacteriales</taxon>
        <taxon>Sphingobacteriaceae</taxon>
        <taxon>Pedobacter</taxon>
    </lineage>
</organism>
<feature type="transmembrane region" description="Helical" evidence="7">
    <location>
        <begin position="212"/>
        <end position="231"/>
    </location>
</feature>
<dbReference type="PROSITE" id="PS50928">
    <property type="entry name" value="ABC_TM1"/>
    <property type="match status" value="1"/>
</dbReference>
<feature type="transmembrane region" description="Helical" evidence="7">
    <location>
        <begin position="243"/>
        <end position="260"/>
    </location>
</feature>
<dbReference type="PANTHER" id="PTHR47737">
    <property type="entry name" value="GLYCINE BETAINE/PROLINE BETAINE TRANSPORT SYSTEM PERMEASE PROTEIN PROW"/>
    <property type="match status" value="1"/>
</dbReference>
<gene>
    <name evidence="9" type="ORF">HDE68_003111</name>
</gene>
<evidence type="ECO:0000313" key="10">
    <source>
        <dbReference type="Proteomes" id="UP000537204"/>
    </source>
</evidence>
<evidence type="ECO:0000256" key="6">
    <source>
        <dbReference type="ARBA" id="ARBA00023136"/>
    </source>
</evidence>
<feature type="transmembrane region" description="Helical" evidence="7">
    <location>
        <begin position="12"/>
        <end position="33"/>
    </location>
</feature>
<dbReference type="InterPro" id="IPR000515">
    <property type="entry name" value="MetI-like"/>
</dbReference>
<feature type="transmembrane region" description="Helical" evidence="7">
    <location>
        <begin position="39"/>
        <end position="58"/>
    </location>
</feature>
<dbReference type="GO" id="GO:0031460">
    <property type="term" value="P:glycine betaine transport"/>
    <property type="evidence" value="ECO:0007669"/>
    <property type="project" value="TreeGrafter"/>
</dbReference>
<evidence type="ECO:0000256" key="7">
    <source>
        <dbReference type="RuleBase" id="RU363032"/>
    </source>
</evidence>
<evidence type="ECO:0000256" key="3">
    <source>
        <dbReference type="ARBA" id="ARBA00022475"/>
    </source>
</evidence>
<feature type="transmembrane region" description="Helical" evidence="7">
    <location>
        <begin position="89"/>
        <end position="111"/>
    </location>
</feature>
<reference evidence="9 10" key="1">
    <citation type="submission" date="2020-08" db="EMBL/GenBank/DDBJ databases">
        <title>Genomic Encyclopedia of Type Strains, Phase IV (KMG-V): Genome sequencing to study the core and pangenomes of soil and plant-associated prokaryotes.</title>
        <authorList>
            <person name="Whitman W."/>
        </authorList>
    </citation>
    <scope>NUCLEOTIDE SEQUENCE [LARGE SCALE GENOMIC DNA]</scope>
    <source>
        <strain evidence="9 10">S3M1</strain>
    </source>
</reference>
<feature type="transmembrane region" description="Helical" evidence="7">
    <location>
        <begin position="132"/>
        <end position="159"/>
    </location>
</feature>
<comment type="subcellular location">
    <subcellularLocation>
        <location evidence="1 7">Cell membrane</location>
        <topology evidence="1 7">Multi-pass membrane protein</topology>
    </subcellularLocation>
</comment>
<accession>A0A7W8ZNN2</accession>
<protein>
    <submittedName>
        <fullName evidence="9">Glycine betaine/proline transport system permease protein</fullName>
    </submittedName>
</protein>
<dbReference type="CDD" id="cd06261">
    <property type="entry name" value="TM_PBP2"/>
    <property type="match status" value="1"/>
</dbReference>
<dbReference type="SUPFAM" id="SSF161098">
    <property type="entry name" value="MetI-like"/>
    <property type="match status" value="1"/>
</dbReference>
<comment type="caution">
    <text evidence="9">The sequence shown here is derived from an EMBL/GenBank/DDBJ whole genome shotgun (WGS) entry which is preliminary data.</text>
</comment>
<keyword evidence="2 7" id="KW-0813">Transport</keyword>
<keyword evidence="3" id="KW-1003">Cell membrane</keyword>
<evidence type="ECO:0000259" key="8">
    <source>
        <dbReference type="PROSITE" id="PS50928"/>
    </source>
</evidence>
<feature type="domain" description="ABC transmembrane type-1" evidence="8">
    <location>
        <begin position="85"/>
        <end position="264"/>
    </location>
</feature>
<dbReference type="PANTHER" id="PTHR47737:SF1">
    <property type="entry name" value="GLYCINE BETAINE_PROLINE BETAINE TRANSPORT SYSTEM PERMEASE PROTEIN PROW"/>
    <property type="match status" value="1"/>
</dbReference>
<proteinExistence type="inferred from homology"/>
<keyword evidence="5 7" id="KW-1133">Transmembrane helix</keyword>
<dbReference type="EMBL" id="JACHCE010000004">
    <property type="protein sequence ID" value="MBB5637198.1"/>
    <property type="molecule type" value="Genomic_DNA"/>
</dbReference>